<dbReference type="PANTHER" id="PTHR31170:SF9">
    <property type="entry name" value="PROTEIN, PUTATIVE (DUF247)-RELATED"/>
    <property type="match status" value="1"/>
</dbReference>
<dbReference type="Pfam" id="PF03140">
    <property type="entry name" value="DUF247"/>
    <property type="match status" value="1"/>
</dbReference>
<dbReference type="EMBL" id="BTGU01002396">
    <property type="protein sequence ID" value="GMN37381.1"/>
    <property type="molecule type" value="Genomic_DNA"/>
</dbReference>
<protein>
    <submittedName>
        <fullName evidence="2">Uncharacterized protein</fullName>
    </submittedName>
</protein>
<gene>
    <name evidence="2" type="ORF">TIFTF001_042631</name>
</gene>
<keyword evidence="1" id="KW-0472">Membrane</keyword>
<dbReference type="Proteomes" id="UP001187192">
    <property type="component" value="Unassembled WGS sequence"/>
</dbReference>
<keyword evidence="1" id="KW-1133">Transmembrane helix</keyword>
<dbReference type="AlphaFoldDB" id="A0AA88A4W7"/>
<keyword evidence="3" id="KW-1185">Reference proteome</keyword>
<feature type="transmembrane region" description="Helical" evidence="1">
    <location>
        <begin position="439"/>
        <end position="463"/>
    </location>
</feature>
<sequence length="465" mass="53496">MAGEEAGSAASAPTEIEQDKSNDSVIIDIPVHLEFELWSKSCIQRVPRKLRKVKEAAYTPQLLSIGPFHHGKTELLGMEHHKRRYFDELCRRTGKKQADLKHFIRGRHEEILQSYAGTVEFRKEVFLDIVLIDACFILELFLRNSENREDDYIRRTPWLRKDIEQDLVLLENQLPYAFLMQLYDFVATPEPHSEATGDSGTENDKNPELVPLLSTQHHNKNESFHPFSKHTRDFFSYARHAEASEVDAIKHFTDLVRQALCPKKILPSENNISNLYSATKLDLAGVRLTPYQNPRLTELEMVSGRFSFCCIPCIPGLKSTQLKLPEFEVQDDTECLLRNVMALEQCQYPYEAYICNYILLLDQLIDDTKDVDLLVEKKIVRNLLGSNEFVAKLINKLCDQIVVTNSCYYEVSEELNALTENCCIRTKAMIKRVYFKDCWTASSAIVGFFVLVFSVSATIKALFFK</sequence>
<dbReference type="Gramene" id="FCD_00012029-RA">
    <property type="protein sequence ID" value="FCD_00012029-RA:cds"/>
    <property type="gene ID" value="FCD_00012029"/>
</dbReference>
<proteinExistence type="predicted"/>
<comment type="caution">
    <text evidence="2">The sequence shown here is derived from an EMBL/GenBank/DDBJ whole genome shotgun (WGS) entry which is preliminary data.</text>
</comment>
<keyword evidence="1" id="KW-0812">Transmembrane</keyword>
<accession>A0AA88A4W7</accession>
<dbReference type="PANTHER" id="PTHR31170">
    <property type="entry name" value="BNAC04G53230D PROTEIN"/>
    <property type="match status" value="1"/>
</dbReference>
<evidence type="ECO:0000256" key="1">
    <source>
        <dbReference type="SAM" id="Phobius"/>
    </source>
</evidence>
<organism evidence="2 3">
    <name type="scientific">Ficus carica</name>
    <name type="common">Common fig</name>
    <dbReference type="NCBI Taxonomy" id="3494"/>
    <lineage>
        <taxon>Eukaryota</taxon>
        <taxon>Viridiplantae</taxon>
        <taxon>Streptophyta</taxon>
        <taxon>Embryophyta</taxon>
        <taxon>Tracheophyta</taxon>
        <taxon>Spermatophyta</taxon>
        <taxon>Magnoliopsida</taxon>
        <taxon>eudicotyledons</taxon>
        <taxon>Gunneridae</taxon>
        <taxon>Pentapetalae</taxon>
        <taxon>rosids</taxon>
        <taxon>fabids</taxon>
        <taxon>Rosales</taxon>
        <taxon>Moraceae</taxon>
        <taxon>Ficeae</taxon>
        <taxon>Ficus</taxon>
    </lineage>
</organism>
<evidence type="ECO:0000313" key="3">
    <source>
        <dbReference type="Proteomes" id="UP001187192"/>
    </source>
</evidence>
<name>A0AA88A4W7_FICCA</name>
<dbReference type="InterPro" id="IPR004158">
    <property type="entry name" value="DUF247_pln"/>
</dbReference>
<reference evidence="2" key="1">
    <citation type="submission" date="2023-07" db="EMBL/GenBank/DDBJ databases">
        <title>draft genome sequence of fig (Ficus carica).</title>
        <authorList>
            <person name="Takahashi T."/>
            <person name="Nishimura K."/>
        </authorList>
    </citation>
    <scope>NUCLEOTIDE SEQUENCE</scope>
</reference>
<evidence type="ECO:0000313" key="2">
    <source>
        <dbReference type="EMBL" id="GMN37381.1"/>
    </source>
</evidence>